<evidence type="ECO:0000256" key="8">
    <source>
        <dbReference type="ARBA" id="ARBA00022840"/>
    </source>
</evidence>
<keyword evidence="6 14" id="KW-0479">Metal-binding</keyword>
<protein>
    <submittedName>
        <fullName evidence="17">Heavy metal translocating P-type ATPase</fullName>
    </submittedName>
</protein>
<dbReference type="InterPro" id="IPR044492">
    <property type="entry name" value="P_typ_ATPase_HD_dom"/>
</dbReference>
<evidence type="ECO:0000256" key="13">
    <source>
        <dbReference type="ARBA" id="ARBA00023136"/>
    </source>
</evidence>
<evidence type="ECO:0000256" key="2">
    <source>
        <dbReference type="ARBA" id="ARBA00006024"/>
    </source>
</evidence>
<feature type="transmembrane region" description="Helical" evidence="14">
    <location>
        <begin position="51"/>
        <end position="75"/>
    </location>
</feature>
<comment type="subcellular location">
    <subcellularLocation>
        <location evidence="14">Cell membrane</location>
    </subcellularLocation>
    <subcellularLocation>
        <location evidence="1">Membrane</location>
        <topology evidence="1">Multi-pass membrane protein</topology>
    </subcellularLocation>
</comment>
<evidence type="ECO:0000256" key="4">
    <source>
        <dbReference type="ARBA" id="ARBA00022553"/>
    </source>
</evidence>
<dbReference type="SFLD" id="SFLDF00027">
    <property type="entry name" value="p-type_atpase"/>
    <property type="match status" value="1"/>
</dbReference>
<evidence type="ECO:0000256" key="10">
    <source>
        <dbReference type="ARBA" id="ARBA00022967"/>
    </source>
</evidence>
<dbReference type="InterPro" id="IPR023214">
    <property type="entry name" value="HAD_sf"/>
</dbReference>
<dbReference type="PANTHER" id="PTHR43079:SF1">
    <property type="entry name" value="CADMIUM_ZINC-TRANSPORTING ATPASE HMA1, CHLOROPLASTIC-RELATED"/>
    <property type="match status" value="1"/>
</dbReference>
<feature type="transmembrane region" description="Helical" evidence="14">
    <location>
        <begin position="263"/>
        <end position="282"/>
    </location>
</feature>
<evidence type="ECO:0000256" key="11">
    <source>
        <dbReference type="ARBA" id="ARBA00022989"/>
    </source>
</evidence>
<evidence type="ECO:0000256" key="1">
    <source>
        <dbReference type="ARBA" id="ARBA00004141"/>
    </source>
</evidence>
<name>A0ABY2KVF9_9STAP</name>
<dbReference type="Gene3D" id="3.40.1110.10">
    <property type="entry name" value="Calcium-transporting ATPase, cytoplasmic domain N"/>
    <property type="match status" value="1"/>
</dbReference>
<dbReference type="SFLD" id="SFLDG00002">
    <property type="entry name" value="C1.7:_P-type_atpase_like"/>
    <property type="match status" value="1"/>
</dbReference>
<evidence type="ECO:0000256" key="6">
    <source>
        <dbReference type="ARBA" id="ARBA00022723"/>
    </source>
</evidence>
<keyword evidence="14" id="KW-1003">Cell membrane</keyword>
<dbReference type="InterPro" id="IPR018303">
    <property type="entry name" value="ATPase_P-typ_P_site"/>
</dbReference>
<feature type="transmembrane region" description="Helical" evidence="14">
    <location>
        <begin position="617"/>
        <end position="639"/>
    </location>
</feature>
<feature type="region of interest" description="Disordered" evidence="15">
    <location>
        <begin position="1"/>
        <end position="21"/>
    </location>
</feature>
<feature type="transmembrane region" description="Helical" evidence="14">
    <location>
        <begin position="111"/>
        <end position="128"/>
    </location>
</feature>
<gene>
    <name evidence="17" type="ORF">BJR09_12820</name>
</gene>
<dbReference type="InterPro" id="IPR027256">
    <property type="entry name" value="P-typ_ATPase_IB"/>
</dbReference>
<comment type="caution">
    <text evidence="17">The sequence shown here is derived from an EMBL/GenBank/DDBJ whole genome shotgun (WGS) entry which is preliminary data.</text>
</comment>
<dbReference type="InterPro" id="IPR023298">
    <property type="entry name" value="ATPase_P-typ_TM_dom_sf"/>
</dbReference>
<dbReference type="Pfam" id="PF00122">
    <property type="entry name" value="E1-E2_ATPase"/>
    <property type="match status" value="1"/>
</dbReference>
<organism evidence="17 18">
    <name type="scientific">Staphylococcus petrasii</name>
    <dbReference type="NCBI Taxonomy" id="1276936"/>
    <lineage>
        <taxon>Bacteria</taxon>
        <taxon>Bacillati</taxon>
        <taxon>Bacillota</taxon>
        <taxon>Bacilli</taxon>
        <taxon>Bacillales</taxon>
        <taxon>Staphylococcaceae</taxon>
        <taxon>Staphylococcus</taxon>
    </lineage>
</organism>
<keyword evidence="13 14" id="KW-0472">Membrane</keyword>
<dbReference type="CDD" id="cd07551">
    <property type="entry name" value="P-type_ATPase_HM_ZosA_PfeT-like"/>
    <property type="match status" value="1"/>
</dbReference>
<keyword evidence="8 14" id="KW-0067">ATP-binding</keyword>
<evidence type="ECO:0000256" key="9">
    <source>
        <dbReference type="ARBA" id="ARBA00022842"/>
    </source>
</evidence>
<dbReference type="Pfam" id="PF00702">
    <property type="entry name" value="Hydrolase"/>
    <property type="match status" value="1"/>
</dbReference>
<dbReference type="InterPro" id="IPR051949">
    <property type="entry name" value="Cation_Transport_ATPase"/>
</dbReference>
<dbReference type="SUPFAM" id="SSF81653">
    <property type="entry name" value="Calcium ATPase, transduction domain A"/>
    <property type="match status" value="1"/>
</dbReference>
<dbReference type="SUPFAM" id="SSF56784">
    <property type="entry name" value="HAD-like"/>
    <property type="match status" value="1"/>
</dbReference>
<dbReference type="PROSITE" id="PS00154">
    <property type="entry name" value="ATPASE_E1_E2"/>
    <property type="match status" value="1"/>
</dbReference>
<keyword evidence="4" id="KW-0597">Phosphoprotein</keyword>
<dbReference type="InterPro" id="IPR001757">
    <property type="entry name" value="P_typ_ATPase"/>
</dbReference>
<dbReference type="SUPFAM" id="SSF81665">
    <property type="entry name" value="Calcium ATPase, transmembrane domain M"/>
    <property type="match status" value="1"/>
</dbReference>
<dbReference type="InterPro" id="IPR036412">
    <property type="entry name" value="HAD-like_sf"/>
</dbReference>
<dbReference type="NCBIfam" id="TIGR01494">
    <property type="entry name" value="ATPase_P-type"/>
    <property type="match status" value="1"/>
</dbReference>
<dbReference type="NCBIfam" id="TIGR01525">
    <property type="entry name" value="ATPase-IB_hvy"/>
    <property type="match status" value="1"/>
</dbReference>
<keyword evidence="10" id="KW-1278">Translocase</keyword>
<dbReference type="SFLD" id="SFLDS00003">
    <property type="entry name" value="Haloacid_Dehalogenase"/>
    <property type="match status" value="1"/>
</dbReference>
<dbReference type="Gene3D" id="2.70.150.10">
    <property type="entry name" value="Calcium-transporting ATPase, cytoplasmic transduction domain A"/>
    <property type="match status" value="1"/>
</dbReference>
<dbReference type="Gene3D" id="3.40.50.1000">
    <property type="entry name" value="HAD superfamily/HAD-like"/>
    <property type="match status" value="1"/>
</dbReference>
<dbReference type="InterPro" id="IPR023299">
    <property type="entry name" value="ATPase_P-typ_cyto_dom_N"/>
</dbReference>
<evidence type="ECO:0000256" key="3">
    <source>
        <dbReference type="ARBA" id="ARBA00022448"/>
    </source>
</evidence>
<dbReference type="InterPro" id="IPR008250">
    <property type="entry name" value="ATPase_P-typ_transduc_dom_A_sf"/>
</dbReference>
<dbReference type="InterPro" id="IPR059000">
    <property type="entry name" value="ATPase_P-type_domA"/>
</dbReference>
<sequence length="642" mass="70205">MIEMKEIQEQHSHENNSHDHDHDHGKMPIILYFIGLALALIAFFLSKEYQILQNILFLIATISAGYHVIVLEGLGETIHNSKSQKRFIPNSHILMGLAAIGASLMGNFGEGALLIFIFSGAHFLEDYAEGRSRREITKLLEMNPTTARLILPDGSTKNVEVNELKVGNHLQVLNGDQVPIDGIILSGSTSIDESSINGESIPKEKSKGDEVFGSTINGTGTFTMEVTKENKDTVFSKILQLVNQNQDNQTKAASIIQKFEPKYVTFVLVAISLFILLTPFLLDWTWSQSFYRGLVLLVAASPCALAAATVSATLSTTSNLAKKGVLSKGSSYLSQLADIQAIAFDKTGTLTKGKPEITNHYFTDSMDEEEIIDIVVALEKNSNHPLADAILRKFEPKNQLSIEVENQIGKGLSGDYNGRKYRIGKPTSFDDVSDEYVRLNNQWASEGKTVVYLAVDEEVIGLIALMDVPSKYAKETIEYFKKQGIHTTLITGDSEMTGKAVASKLGIDEVIANVMPDKKSKIIDKQKEKYGVTAMVGDGVNDAPALVNADVGIAMGDGTDVAVEVSDLVLMQNNLTKLTQSHKISTKMNRLIWQNIIFSMAVVAFLIIVSLVGLTDIAISVIVHEGSTLVVILNGLRLLNSK</sequence>
<feature type="transmembrane region" description="Helical" evidence="14">
    <location>
        <begin position="294"/>
        <end position="314"/>
    </location>
</feature>
<dbReference type="EMBL" id="SRLS01000040">
    <property type="protein sequence ID" value="TGE14491.1"/>
    <property type="molecule type" value="Genomic_DNA"/>
</dbReference>
<feature type="transmembrane region" description="Helical" evidence="14">
    <location>
        <begin position="591"/>
        <end position="611"/>
    </location>
</feature>
<keyword evidence="3" id="KW-0813">Transport</keyword>
<evidence type="ECO:0000256" key="7">
    <source>
        <dbReference type="ARBA" id="ARBA00022741"/>
    </source>
</evidence>
<keyword evidence="18" id="KW-1185">Reference proteome</keyword>
<dbReference type="PANTHER" id="PTHR43079">
    <property type="entry name" value="PROBABLE CADMIUM/ZINC-TRANSPORTING ATPASE HMA1"/>
    <property type="match status" value="1"/>
</dbReference>
<accession>A0ABY2KVF9</accession>
<evidence type="ECO:0000256" key="5">
    <source>
        <dbReference type="ARBA" id="ARBA00022692"/>
    </source>
</evidence>
<evidence type="ECO:0000259" key="16">
    <source>
        <dbReference type="Pfam" id="PF00122"/>
    </source>
</evidence>
<reference evidence="17 18" key="1">
    <citation type="submission" date="2019-04" db="EMBL/GenBank/DDBJ databases">
        <title>Genomic characterization of Staphylococcus petrasii strains.</title>
        <authorList>
            <person name="Vrbovska V."/>
            <person name="Kovarovic V."/>
            <person name="Maslanova I."/>
            <person name="Indrakova A."/>
            <person name="Petras P."/>
            <person name="Sedo O."/>
            <person name="Svec P."/>
            <person name="Fisarova L."/>
            <person name="Sedlacek I."/>
            <person name="Doskar J."/>
            <person name="Pantucek R."/>
        </authorList>
    </citation>
    <scope>NUCLEOTIDE SEQUENCE [LARGE SCALE GENOMIC DNA]</scope>
    <source>
        <strain evidence="17 18">P5404</strain>
    </source>
</reference>
<dbReference type="PRINTS" id="PR00119">
    <property type="entry name" value="CATATPASE"/>
</dbReference>
<evidence type="ECO:0000256" key="12">
    <source>
        <dbReference type="ARBA" id="ARBA00023065"/>
    </source>
</evidence>
<keyword evidence="7 14" id="KW-0547">Nucleotide-binding</keyword>
<keyword evidence="5 14" id="KW-0812">Transmembrane</keyword>
<comment type="similarity">
    <text evidence="2 14">Belongs to the cation transport ATPase (P-type) (TC 3.A.3) family. Type IB subfamily.</text>
</comment>
<keyword evidence="11 14" id="KW-1133">Transmembrane helix</keyword>
<keyword evidence="12" id="KW-0406">Ion transport</keyword>
<dbReference type="Proteomes" id="UP000297598">
    <property type="component" value="Unassembled WGS sequence"/>
</dbReference>
<feature type="transmembrane region" description="Helical" evidence="14">
    <location>
        <begin position="29"/>
        <end position="45"/>
    </location>
</feature>
<evidence type="ECO:0000256" key="14">
    <source>
        <dbReference type="RuleBase" id="RU362081"/>
    </source>
</evidence>
<feature type="domain" description="P-type ATPase A" evidence="16">
    <location>
        <begin position="141"/>
        <end position="242"/>
    </location>
</feature>
<proteinExistence type="inferred from homology"/>
<keyword evidence="9" id="KW-0460">Magnesium</keyword>
<evidence type="ECO:0000313" key="17">
    <source>
        <dbReference type="EMBL" id="TGE14491.1"/>
    </source>
</evidence>
<evidence type="ECO:0000256" key="15">
    <source>
        <dbReference type="SAM" id="MobiDB-lite"/>
    </source>
</evidence>
<evidence type="ECO:0000313" key="18">
    <source>
        <dbReference type="Proteomes" id="UP000297598"/>
    </source>
</evidence>